<dbReference type="HOGENOM" id="CLU_743253_0_0_10"/>
<accession>F5IX41</accession>
<protein>
    <recommendedName>
        <fullName evidence="1">Protein NO VEIN C-terminal domain-containing protein</fullName>
    </recommendedName>
</protein>
<reference evidence="2 3" key="1">
    <citation type="submission" date="2011-04" db="EMBL/GenBank/DDBJ databases">
        <title>The Genome Sequence of Dysgonomonas gadei ATCC BAA-286.</title>
        <authorList>
            <consortium name="The Broad Institute Genome Sequencing Platform"/>
            <person name="Earl A."/>
            <person name="Ward D."/>
            <person name="Feldgarden M."/>
            <person name="Gevers D."/>
            <person name="Pudlo N."/>
            <person name="Martens E."/>
            <person name="Allen-Vercoe E."/>
            <person name="Young S.K."/>
            <person name="Zeng Q."/>
            <person name="Gargeya S."/>
            <person name="Fitzgerald M."/>
            <person name="Haas B."/>
            <person name="Abouelleil A."/>
            <person name="Alvarado L."/>
            <person name="Arachchi H.M."/>
            <person name="Berlin A."/>
            <person name="Brown A."/>
            <person name="Chapman S.B."/>
            <person name="Chen Z."/>
            <person name="Dunbar C."/>
            <person name="Freedman E."/>
            <person name="Gearin G."/>
            <person name="Gellesch M."/>
            <person name="Goldberg J."/>
            <person name="Griggs A."/>
            <person name="Gujja S."/>
            <person name="Heiman D."/>
            <person name="Howarth C."/>
            <person name="Larson L."/>
            <person name="Lui A."/>
            <person name="MacDonald P.J.P."/>
            <person name="Mehta T."/>
            <person name="Montmayeur A."/>
            <person name="Murphy C."/>
            <person name="Neiman D."/>
            <person name="Pearson M."/>
            <person name="Priest M."/>
            <person name="Roberts A."/>
            <person name="Saif S."/>
            <person name="Shea T."/>
            <person name="Shenoy N."/>
            <person name="Sisk P."/>
            <person name="Stolte C."/>
            <person name="Sykes S."/>
            <person name="Yandava C."/>
            <person name="Wortman J."/>
            <person name="Nusbaum C."/>
            <person name="Birren B."/>
        </authorList>
    </citation>
    <scope>NUCLEOTIDE SEQUENCE [LARGE SCALE GENOMIC DNA]</scope>
    <source>
        <strain evidence="2 3">ATCC BAA-286</strain>
    </source>
</reference>
<dbReference type="InterPro" id="IPR024975">
    <property type="entry name" value="NOV_C"/>
</dbReference>
<keyword evidence="3" id="KW-1185">Reference proteome</keyword>
<dbReference type="AlphaFoldDB" id="F5IX41"/>
<organism evidence="2 3">
    <name type="scientific">Dysgonomonas gadei ATCC BAA-286</name>
    <dbReference type="NCBI Taxonomy" id="742766"/>
    <lineage>
        <taxon>Bacteria</taxon>
        <taxon>Pseudomonadati</taxon>
        <taxon>Bacteroidota</taxon>
        <taxon>Bacteroidia</taxon>
        <taxon>Bacteroidales</taxon>
        <taxon>Dysgonomonadaceae</taxon>
        <taxon>Dysgonomonas</taxon>
    </lineage>
</organism>
<name>F5IX41_9BACT</name>
<dbReference type="STRING" id="742766.HMPREF9455_01658"/>
<evidence type="ECO:0000313" key="3">
    <source>
        <dbReference type="Proteomes" id="UP000004913"/>
    </source>
</evidence>
<dbReference type="Proteomes" id="UP000004913">
    <property type="component" value="Unassembled WGS sequence"/>
</dbReference>
<evidence type="ECO:0000259" key="1">
    <source>
        <dbReference type="Pfam" id="PF13020"/>
    </source>
</evidence>
<proteinExistence type="predicted"/>
<dbReference type="OrthoDB" id="9781481at2"/>
<dbReference type="Pfam" id="PF13020">
    <property type="entry name" value="NOV_C"/>
    <property type="match status" value="1"/>
</dbReference>
<comment type="caution">
    <text evidence="2">The sequence shown here is derived from an EMBL/GenBank/DDBJ whole genome shotgun (WGS) entry which is preliminary data.</text>
</comment>
<gene>
    <name evidence="2" type="ORF">HMPREF9455_01658</name>
</gene>
<dbReference type="EMBL" id="ADLV01000018">
    <property type="protein sequence ID" value="EGK02388.1"/>
    <property type="molecule type" value="Genomic_DNA"/>
</dbReference>
<sequence>MTDFRKEELEFINNLSSRSYSNNTMESNSIYSEREKFKAFKYKLKLLAEQFKIQFDSDFGEFISGASSGNPIKFGGTKLNRIWSGIFKGAGNKQYAAQISFVVDSESNALDIGFYFGRAASRGKSADMDRLLFLGKTLSQTISSSIYLKKQYEELIDFGFKPISDSKEISSEDWLNIITETPQNSQLVYKLKVNEKGIIETSTIALYVKMLLFLMAIIPTEGSDKSDIKQSYLTPEQRAEQAKRKALIGLKGEKFIFGKEQERLIKLNINHKFYLEHVSLISDIFGYDIKSCDDKKNEIFIEVKTTTRKKQDYLANQFFLSDLEYKFYQNNKSKYKLIRVYDIEGIPEFEEVNLNDVHLHIDSYRVEI</sequence>
<feature type="domain" description="Protein NO VEIN C-terminal" evidence="1">
    <location>
        <begin position="283"/>
        <end position="349"/>
    </location>
</feature>
<evidence type="ECO:0000313" key="2">
    <source>
        <dbReference type="EMBL" id="EGK02388.1"/>
    </source>
</evidence>
<dbReference type="RefSeq" id="WP_006799173.1">
    <property type="nucleotide sequence ID" value="NZ_GL891981.1"/>
</dbReference>